<gene>
    <name evidence="2" type="ORF">JY572_22300</name>
</gene>
<accession>A0ABX7N089</accession>
<keyword evidence="1" id="KW-0175">Coiled coil</keyword>
<feature type="coiled-coil region" evidence="1">
    <location>
        <begin position="700"/>
        <end position="727"/>
    </location>
</feature>
<organism evidence="2 3">
    <name type="scientific">Myxococcus landrumensis</name>
    <dbReference type="NCBI Taxonomy" id="2813577"/>
    <lineage>
        <taxon>Bacteria</taxon>
        <taxon>Pseudomonadati</taxon>
        <taxon>Myxococcota</taxon>
        <taxon>Myxococcia</taxon>
        <taxon>Myxococcales</taxon>
        <taxon>Cystobacterineae</taxon>
        <taxon>Myxococcaceae</taxon>
        <taxon>Myxococcus</taxon>
    </lineage>
</organism>
<dbReference type="EMBL" id="CP071091">
    <property type="protein sequence ID" value="QSQ11152.1"/>
    <property type="molecule type" value="Genomic_DNA"/>
</dbReference>
<dbReference type="RefSeq" id="WP_206712912.1">
    <property type="nucleotide sequence ID" value="NZ_CP071091.1"/>
</dbReference>
<evidence type="ECO:0000313" key="3">
    <source>
        <dbReference type="Proteomes" id="UP000663090"/>
    </source>
</evidence>
<dbReference type="Proteomes" id="UP000663090">
    <property type="component" value="Chromosome"/>
</dbReference>
<protein>
    <submittedName>
        <fullName evidence="2">Uncharacterized protein</fullName>
    </submittedName>
</protein>
<evidence type="ECO:0000256" key="1">
    <source>
        <dbReference type="SAM" id="Coils"/>
    </source>
</evidence>
<name>A0ABX7N089_9BACT</name>
<evidence type="ECO:0000313" key="2">
    <source>
        <dbReference type="EMBL" id="QSQ11152.1"/>
    </source>
</evidence>
<keyword evidence="3" id="KW-1185">Reference proteome</keyword>
<proteinExistence type="predicted"/>
<sequence>MAPSLENGALRGTQVRCPGCTRFNPPGIRCPSCACGPVPAEHYGAARMLSRAGVDRFALVGRLETLEPSLSAQLEQQYAAQWREARRIVQDVRRCEPFLVLSGFAEESEDRWAEVLPWANPTAVPDSSLGQENGADDETLEALHHRSQVPEVRHLTALAEVNQGNPSRDLLSSALGCLYEMGRVGLEAALTLTRWRVWSRTRLWKEQRDLITRNARIVFEQFPDLRARAAVAWVRITGQPPEVDLLFALREGLRSPDDDLRFECALCLHDEAALLEAVDSTESEKASLARLTLASLDSSKLLARMVSSGDEKFARDVMKRLPSPPSLEALDAVLTLAARTGNVLVEPLVAWARWTPFERLELSVRLRWVRCARETLGTWPARSVLQLWQWAHESREGEPLDEEVSAAFQGATVRALSIAPSAERKWMVGESAFRLFLLRGDVDELALVHSWARDAACAESLLDLLISMPGWRDETGQGHARCARLLMAAWERPFRAKVLAPLAKAVRSWSGITGREVFIEALWSRFLRYPEERADLLSTFEPWRTAFWERQLASEPDPVVTFETWWRVDSELGLPRLVEWFVGEVSPEELCRRLPAVWAAAEARVDAWPRSTSHAVFLAAAPLCGALRQGHAVVVPDVERFLAWVPDIERRVREAPVRDAESSYHNDLLSDLHVEVRLMCEWLERFREAEEAERQAALMRRVSASRIKDQELQLQALQQQTGAVEATATTPTPPRRLGGGMARWALPDLKPVPLDSEVVLPGMALETLFDFARVLQALRTRNDALEVFATHGLSVEEWSAQAKAWGEVMTQRRDLCLRFAQLLEAPWSETPWR</sequence>
<reference evidence="2 3" key="1">
    <citation type="submission" date="2021-02" db="EMBL/GenBank/DDBJ databases">
        <title>De Novo genome assembly of isolated myxobacteria.</title>
        <authorList>
            <person name="Stevens D.C."/>
        </authorList>
    </citation>
    <scope>NUCLEOTIDE SEQUENCE [LARGE SCALE GENOMIC DNA]</scope>
    <source>
        <strain evidence="2 3">SCHIC003</strain>
    </source>
</reference>